<protein>
    <recommendedName>
        <fullName evidence="5">MYND-type domain-containing protein</fullName>
    </recommendedName>
</protein>
<evidence type="ECO:0000313" key="6">
    <source>
        <dbReference type="EMBL" id="EJD44630.1"/>
    </source>
</evidence>
<dbReference type="KEGG" id="adl:AURDEDRAFT_114315"/>
<sequence>MEPDFTRTTLFRLLEECLQDEHRLDRRLCPICFLAVPNLLKGDAPDIPELKTQYHDLWDACMRNLTVPRTESDTRQLHDGLRRNIDGCSLGGPAVHYALLSEWGMVHLNDPIELFEVLLCLCLCNCLYGVDSSSRQTRTVIDRARTPRKHFASKKGSWPIRIDQLFPYGPDRTVKALATISYWLPDDSPLRILNAVLHLARPRIWCHLLEPGNILALSYALVSMTLYGTRWGIVAIQTLSQGALRERERPPIRQAAWLGNGQGLFAATEFLQTVTTGPHAHPDDVLQFMAPHMALFRRVYRVALQQAYTSEESWRPMVILLSAASDECARAREIVSEERMRRYVADAPRSWAVTGTVRHALHALAMRCAGPGCARTTLDTDGTAPGLSACAKCRVVRYCSKGCQRADWRNSHKRMCPIFSTMQAVADVHVPLQEYTQRIRESCVPDDYLVVAGNWALSCGEFFTDFIRCIIAVRNRERYPFSLFC</sequence>
<evidence type="ECO:0000259" key="5">
    <source>
        <dbReference type="PROSITE" id="PS50865"/>
    </source>
</evidence>
<reference evidence="7" key="1">
    <citation type="journal article" date="2012" name="Science">
        <title>The Paleozoic origin of enzymatic lignin decomposition reconstructed from 31 fungal genomes.</title>
        <authorList>
            <person name="Floudas D."/>
            <person name="Binder M."/>
            <person name="Riley R."/>
            <person name="Barry K."/>
            <person name="Blanchette R.A."/>
            <person name="Henrissat B."/>
            <person name="Martinez A.T."/>
            <person name="Otillar R."/>
            <person name="Spatafora J.W."/>
            <person name="Yadav J.S."/>
            <person name="Aerts A."/>
            <person name="Benoit I."/>
            <person name="Boyd A."/>
            <person name="Carlson A."/>
            <person name="Copeland A."/>
            <person name="Coutinho P.M."/>
            <person name="de Vries R.P."/>
            <person name="Ferreira P."/>
            <person name="Findley K."/>
            <person name="Foster B."/>
            <person name="Gaskell J."/>
            <person name="Glotzer D."/>
            <person name="Gorecki P."/>
            <person name="Heitman J."/>
            <person name="Hesse C."/>
            <person name="Hori C."/>
            <person name="Igarashi K."/>
            <person name="Jurgens J.A."/>
            <person name="Kallen N."/>
            <person name="Kersten P."/>
            <person name="Kohler A."/>
            <person name="Kuees U."/>
            <person name="Kumar T.K.A."/>
            <person name="Kuo A."/>
            <person name="LaButti K."/>
            <person name="Larrondo L.F."/>
            <person name="Lindquist E."/>
            <person name="Ling A."/>
            <person name="Lombard V."/>
            <person name="Lucas S."/>
            <person name="Lundell T."/>
            <person name="Martin R."/>
            <person name="McLaughlin D.J."/>
            <person name="Morgenstern I."/>
            <person name="Morin E."/>
            <person name="Murat C."/>
            <person name="Nagy L.G."/>
            <person name="Nolan M."/>
            <person name="Ohm R.A."/>
            <person name="Patyshakuliyeva A."/>
            <person name="Rokas A."/>
            <person name="Ruiz-Duenas F.J."/>
            <person name="Sabat G."/>
            <person name="Salamov A."/>
            <person name="Samejima M."/>
            <person name="Schmutz J."/>
            <person name="Slot J.C."/>
            <person name="St John F."/>
            <person name="Stenlid J."/>
            <person name="Sun H."/>
            <person name="Sun S."/>
            <person name="Syed K."/>
            <person name="Tsang A."/>
            <person name="Wiebenga A."/>
            <person name="Young D."/>
            <person name="Pisabarro A."/>
            <person name="Eastwood D.C."/>
            <person name="Martin F."/>
            <person name="Cullen D."/>
            <person name="Grigoriev I.V."/>
            <person name="Hibbett D.S."/>
        </authorList>
    </citation>
    <scope>NUCLEOTIDE SEQUENCE [LARGE SCALE GENOMIC DNA]</scope>
    <source>
        <strain evidence="7">TFB10046</strain>
    </source>
</reference>
<dbReference type="PROSITE" id="PS50865">
    <property type="entry name" value="ZF_MYND_2"/>
    <property type="match status" value="1"/>
</dbReference>
<dbReference type="GO" id="GO:0008270">
    <property type="term" value="F:zinc ion binding"/>
    <property type="evidence" value="ECO:0007669"/>
    <property type="project" value="UniProtKB-KW"/>
</dbReference>
<evidence type="ECO:0000256" key="4">
    <source>
        <dbReference type="PROSITE-ProRule" id="PRU00134"/>
    </source>
</evidence>
<dbReference type="Pfam" id="PF01753">
    <property type="entry name" value="zf-MYND"/>
    <property type="match status" value="1"/>
</dbReference>
<dbReference type="InterPro" id="IPR002893">
    <property type="entry name" value="Znf_MYND"/>
</dbReference>
<dbReference type="Gene3D" id="6.10.140.2220">
    <property type="match status" value="1"/>
</dbReference>
<accession>J0WXZ3</accession>
<dbReference type="EMBL" id="JH687770">
    <property type="protein sequence ID" value="EJD44630.1"/>
    <property type="molecule type" value="Genomic_DNA"/>
</dbReference>
<dbReference type="SUPFAM" id="SSF144232">
    <property type="entry name" value="HIT/MYND zinc finger-like"/>
    <property type="match status" value="1"/>
</dbReference>
<keyword evidence="2 4" id="KW-0863">Zinc-finger</keyword>
<keyword evidence="7" id="KW-1185">Reference proteome</keyword>
<dbReference type="InParanoid" id="J0WXZ3"/>
<name>J0WXZ3_AURST</name>
<keyword evidence="3" id="KW-0862">Zinc</keyword>
<feature type="domain" description="MYND-type" evidence="5">
    <location>
        <begin position="370"/>
        <end position="416"/>
    </location>
</feature>
<evidence type="ECO:0000256" key="3">
    <source>
        <dbReference type="ARBA" id="ARBA00022833"/>
    </source>
</evidence>
<dbReference type="Proteomes" id="UP000006514">
    <property type="component" value="Unassembled WGS sequence"/>
</dbReference>
<evidence type="ECO:0000256" key="1">
    <source>
        <dbReference type="ARBA" id="ARBA00022723"/>
    </source>
</evidence>
<dbReference type="OrthoDB" id="432970at2759"/>
<keyword evidence="1" id="KW-0479">Metal-binding</keyword>
<evidence type="ECO:0000313" key="7">
    <source>
        <dbReference type="Proteomes" id="UP000006514"/>
    </source>
</evidence>
<evidence type="ECO:0000256" key="2">
    <source>
        <dbReference type="ARBA" id="ARBA00022771"/>
    </source>
</evidence>
<gene>
    <name evidence="6" type="ORF">AURDEDRAFT_114315</name>
</gene>
<proteinExistence type="predicted"/>
<organism evidence="6 7">
    <name type="scientific">Auricularia subglabra (strain TFB-10046 / SS5)</name>
    <name type="common">White-rot fungus</name>
    <name type="synonym">Auricularia delicata (strain TFB10046)</name>
    <dbReference type="NCBI Taxonomy" id="717982"/>
    <lineage>
        <taxon>Eukaryota</taxon>
        <taxon>Fungi</taxon>
        <taxon>Dikarya</taxon>
        <taxon>Basidiomycota</taxon>
        <taxon>Agaricomycotina</taxon>
        <taxon>Agaricomycetes</taxon>
        <taxon>Auriculariales</taxon>
        <taxon>Auriculariaceae</taxon>
        <taxon>Auricularia</taxon>
    </lineage>
</organism>
<dbReference type="AlphaFoldDB" id="J0WXZ3"/>